<evidence type="ECO:0000313" key="1">
    <source>
        <dbReference type="EMBL" id="JAE09621.1"/>
    </source>
</evidence>
<proteinExistence type="predicted"/>
<dbReference type="EMBL" id="GBRH01188275">
    <property type="protein sequence ID" value="JAE09621.1"/>
    <property type="molecule type" value="Transcribed_RNA"/>
</dbReference>
<reference evidence="1" key="1">
    <citation type="submission" date="2014-09" db="EMBL/GenBank/DDBJ databases">
        <authorList>
            <person name="Magalhaes I.L.F."/>
            <person name="Oliveira U."/>
            <person name="Santos F.R."/>
            <person name="Vidigal T.H.D.A."/>
            <person name="Brescovit A.D."/>
            <person name="Santos A.J."/>
        </authorList>
    </citation>
    <scope>NUCLEOTIDE SEQUENCE</scope>
    <source>
        <tissue evidence="1">Shoot tissue taken approximately 20 cm above the soil surface</tissue>
    </source>
</reference>
<dbReference type="AlphaFoldDB" id="A0A0A9FHR2"/>
<reference evidence="1" key="2">
    <citation type="journal article" date="2015" name="Data Brief">
        <title>Shoot transcriptome of the giant reed, Arundo donax.</title>
        <authorList>
            <person name="Barrero R.A."/>
            <person name="Guerrero F.D."/>
            <person name="Moolhuijzen P."/>
            <person name="Goolsby J.A."/>
            <person name="Tidwell J."/>
            <person name="Bellgard S.E."/>
            <person name="Bellgard M.I."/>
        </authorList>
    </citation>
    <scope>NUCLEOTIDE SEQUENCE</scope>
    <source>
        <tissue evidence="1">Shoot tissue taken approximately 20 cm above the soil surface</tissue>
    </source>
</reference>
<sequence length="23" mass="2839">MLISRFYKIYNYLSSWNRNAVLS</sequence>
<organism evidence="1">
    <name type="scientific">Arundo donax</name>
    <name type="common">Giant reed</name>
    <name type="synonym">Donax arundinaceus</name>
    <dbReference type="NCBI Taxonomy" id="35708"/>
    <lineage>
        <taxon>Eukaryota</taxon>
        <taxon>Viridiplantae</taxon>
        <taxon>Streptophyta</taxon>
        <taxon>Embryophyta</taxon>
        <taxon>Tracheophyta</taxon>
        <taxon>Spermatophyta</taxon>
        <taxon>Magnoliopsida</taxon>
        <taxon>Liliopsida</taxon>
        <taxon>Poales</taxon>
        <taxon>Poaceae</taxon>
        <taxon>PACMAD clade</taxon>
        <taxon>Arundinoideae</taxon>
        <taxon>Arundineae</taxon>
        <taxon>Arundo</taxon>
    </lineage>
</organism>
<protein>
    <submittedName>
        <fullName evidence="1">Uncharacterized protein</fullName>
    </submittedName>
</protein>
<name>A0A0A9FHR2_ARUDO</name>
<accession>A0A0A9FHR2</accession>